<organism evidence="2 3">
    <name type="scientific">Ornithinimicrobium pekingense</name>
    <dbReference type="NCBI Taxonomy" id="384677"/>
    <lineage>
        <taxon>Bacteria</taxon>
        <taxon>Bacillati</taxon>
        <taxon>Actinomycetota</taxon>
        <taxon>Actinomycetes</taxon>
        <taxon>Micrococcales</taxon>
        <taxon>Ornithinimicrobiaceae</taxon>
        <taxon>Ornithinimicrobium</taxon>
    </lineage>
</organism>
<evidence type="ECO:0008006" key="4">
    <source>
        <dbReference type="Google" id="ProtNLM"/>
    </source>
</evidence>
<name>A0ABQ2F8P4_9MICO</name>
<evidence type="ECO:0000256" key="1">
    <source>
        <dbReference type="SAM" id="MobiDB-lite"/>
    </source>
</evidence>
<accession>A0ABQ2F8P4</accession>
<reference evidence="3" key="1">
    <citation type="journal article" date="2019" name="Int. J. Syst. Evol. Microbiol.">
        <title>The Global Catalogue of Microorganisms (GCM) 10K type strain sequencing project: providing services to taxonomists for standard genome sequencing and annotation.</title>
        <authorList>
            <consortium name="The Broad Institute Genomics Platform"/>
            <consortium name="The Broad Institute Genome Sequencing Center for Infectious Disease"/>
            <person name="Wu L."/>
            <person name="Ma J."/>
        </authorList>
    </citation>
    <scope>NUCLEOTIDE SEQUENCE [LARGE SCALE GENOMIC DNA]</scope>
    <source>
        <strain evidence="3">CGMCC 1.5362</strain>
    </source>
</reference>
<evidence type="ECO:0000313" key="3">
    <source>
        <dbReference type="Proteomes" id="UP000662111"/>
    </source>
</evidence>
<protein>
    <recommendedName>
        <fullName evidence="4">DUF429 domain-containing protein</fullName>
    </recommendedName>
</protein>
<proteinExistence type="predicted"/>
<keyword evidence="3" id="KW-1185">Reference proteome</keyword>
<evidence type="ECO:0000313" key="2">
    <source>
        <dbReference type="EMBL" id="GGK69697.1"/>
    </source>
</evidence>
<sequence length="279" mass="29257">MGRMGVTQWWRRLTGKGGRGTDTDPATVRTAGPRSTGVSQPTGRPGRRPQPDASLPVMGVDACKAGWVGAVLDASGHGTPHLLVRPTVAELVAEAGPLAVVAVHVPMGLPDETRREADVQTRRFLGAGGTSVFSTPVREAVYAPSFGRANQLNRERVGSGVSQQAYGLRSRILEVDAWLRQDLPFAVCEVNPEASFAQLAGGPLESRKRSAQGAEERRRVLAGGGVVVPGTHPVGAGVDDVIDACAAAWSAHRVKAGQARTFPESPETFSDGIPAAIHV</sequence>
<dbReference type="Proteomes" id="UP000662111">
    <property type="component" value="Unassembled WGS sequence"/>
</dbReference>
<comment type="caution">
    <text evidence="2">The sequence shown here is derived from an EMBL/GenBank/DDBJ whole genome shotgun (WGS) entry which is preliminary data.</text>
</comment>
<feature type="region of interest" description="Disordered" evidence="1">
    <location>
        <begin position="1"/>
        <end position="55"/>
    </location>
</feature>
<dbReference type="InterPro" id="IPR007362">
    <property type="entry name" value="DUF429"/>
</dbReference>
<dbReference type="Pfam" id="PF04250">
    <property type="entry name" value="DUF429"/>
    <property type="match status" value="1"/>
</dbReference>
<gene>
    <name evidence="2" type="ORF">GCM10011509_17620</name>
</gene>
<dbReference type="EMBL" id="BMLB01000003">
    <property type="protein sequence ID" value="GGK69697.1"/>
    <property type="molecule type" value="Genomic_DNA"/>
</dbReference>